<evidence type="ECO:0000313" key="14">
    <source>
        <dbReference type="Proteomes" id="UP000029998"/>
    </source>
</evidence>
<organism evidence="13 14">
    <name type="scientific">Lysobacter daejeonensis GH1-9</name>
    <dbReference type="NCBI Taxonomy" id="1385517"/>
    <lineage>
        <taxon>Bacteria</taxon>
        <taxon>Pseudomonadati</taxon>
        <taxon>Pseudomonadota</taxon>
        <taxon>Gammaproteobacteria</taxon>
        <taxon>Lysobacterales</taxon>
        <taxon>Lysobacteraceae</taxon>
        <taxon>Aerolutibacter</taxon>
    </lineage>
</organism>
<proteinExistence type="inferred from homology"/>
<comment type="caution">
    <text evidence="13">The sequence shown here is derived from an EMBL/GenBank/DDBJ whole genome shotgun (WGS) entry which is preliminary data.</text>
</comment>
<name>A0A0A0EWJ1_9GAMM</name>
<evidence type="ECO:0000256" key="7">
    <source>
        <dbReference type="ARBA" id="ARBA00023237"/>
    </source>
</evidence>
<keyword evidence="3 8" id="KW-1134">Transmembrane beta strand</keyword>
<keyword evidence="4 8" id="KW-0812">Transmembrane</keyword>
<dbReference type="PANTHER" id="PTHR47234:SF2">
    <property type="entry name" value="TONB-DEPENDENT RECEPTOR"/>
    <property type="match status" value="1"/>
</dbReference>
<dbReference type="Gene3D" id="2.170.130.10">
    <property type="entry name" value="TonB-dependent receptor, plug domain"/>
    <property type="match status" value="1"/>
</dbReference>
<dbReference type="EMBL" id="AVPU01000013">
    <property type="protein sequence ID" value="KGM54433.1"/>
    <property type="molecule type" value="Genomic_DNA"/>
</dbReference>
<dbReference type="InterPro" id="IPR000531">
    <property type="entry name" value="Beta-barrel_TonB"/>
</dbReference>
<keyword evidence="13" id="KW-0675">Receptor</keyword>
<dbReference type="InterPro" id="IPR012910">
    <property type="entry name" value="Plug_dom"/>
</dbReference>
<evidence type="ECO:0000256" key="9">
    <source>
        <dbReference type="RuleBase" id="RU003357"/>
    </source>
</evidence>
<gene>
    <name evidence="13" type="ORF">N800_03035</name>
</gene>
<feature type="chain" id="PRO_5001962600" evidence="10">
    <location>
        <begin position="28"/>
        <end position="987"/>
    </location>
</feature>
<feature type="domain" description="TonB-dependent receptor-like beta-barrel" evidence="11">
    <location>
        <begin position="425"/>
        <end position="950"/>
    </location>
</feature>
<keyword evidence="6 8" id="KW-0472">Membrane</keyword>
<dbReference type="Proteomes" id="UP000029998">
    <property type="component" value="Unassembled WGS sequence"/>
</dbReference>
<dbReference type="Pfam" id="PF00593">
    <property type="entry name" value="TonB_dep_Rec_b-barrel"/>
    <property type="match status" value="1"/>
</dbReference>
<keyword evidence="5 9" id="KW-0798">TonB box</keyword>
<dbReference type="GO" id="GO:0009279">
    <property type="term" value="C:cell outer membrane"/>
    <property type="evidence" value="ECO:0007669"/>
    <property type="project" value="UniProtKB-SubCell"/>
</dbReference>
<sequence>MQALRRKTLAKAIQLSMLIALPGVVAAQEAESSQATTLDSVRVTGTRIKKAEIESQVPVQTLSREDIDRTGLTSLGDIVQSLTGAGSALNTKFNSSGNFGFSPNGDGVGAGSAQVDLRHLGPKRVLVLVDGVRWVNESSASGVGAATDLNTIPLALVERIEVLEDGASSLYGSDAIAGVVNIITRRNFEGGQVTVNAGQYGEGDGDLGSVDVAWGTSTERANFFVGASYVNQDPIFSKTREQSRYPTPGTGLTFGSSATPNGRFVFLPGTPSSACPAVDLDDDPSTPDVPFCNITTPNGSSFNPTPSYPNDFIGFRTANRFNFAEYNMLLTPSERTGVFGQFRYYFNDNVHAYAKALFNRRESTNQAAPEPIFLGGDAGTGNPYADGIFIPATQMYNPFGIDLDSSSNLILIGRRPVEGGPRRFEQQVDTQYFAAGMEGSFDAGEKTWFWDVNVAASKNEAEQTNYGSYNIRNIALALGDTDTSGATCATTPGCVPLNIFGGPGTITPEMLAWIQPVVRDRSEQTLQLATANISGDLFEMWAGPLSFAAGLEHRRYEGEYTPDPINYVTMTRPDGSTVVESHYNGVPSLPTSGDYDVNEAYVEFNVPLMRDGVFGKSLDLSLAGRYSDYSTFGGQFTPKFGLRWQVADELLLRATYAEGFRAPSIGELYGSASRADLQLDDPCLIGLDGSAPTGNTANCRALGVPAGASQSNSQISVTTGGNPDLQPETARSFTAGMVFSPAFASDASWSERLDIELTFYRHALDGAVQAIDAQTQLNLCVETLDPLYCDGITRAPNVGSINSFNNRLTNLGSIKTDGWDFDVFWTLPESALGNFKLAWQNTFVGRYEAVGAAGQVQPRGVGVEVTDSAIPEWTSNTSLEWSKNAWTASWTMRHIDELEEECGDAVSFPVCSNPAEGTNTLEAITYHDVQVGYRFDWMKGLQLAVGAKNVFDKDPPICLSCSLNGYDASTYDIPGGRYFYLRADLRF</sequence>
<dbReference type="PANTHER" id="PTHR47234">
    <property type="match status" value="1"/>
</dbReference>
<protein>
    <submittedName>
        <fullName evidence="13">TonB-dependent receptor</fullName>
    </submittedName>
</protein>
<evidence type="ECO:0000256" key="5">
    <source>
        <dbReference type="ARBA" id="ARBA00023077"/>
    </source>
</evidence>
<dbReference type="AlphaFoldDB" id="A0A0A0EWJ1"/>
<evidence type="ECO:0000259" key="12">
    <source>
        <dbReference type="Pfam" id="PF07715"/>
    </source>
</evidence>
<dbReference type="Pfam" id="PF07715">
    <property type="entry name" value="Plug"/>
    <property type="match status" value="1"/>
</dbReference>
<evidence type="ECO:0000256" key="10">
    <source>
        <dbReference type="SAM" id="SignalP"/>
    </source>
</evidence>
<comment type="similarity">
    <text evidence="8 9">Belongs to the TonB-dependent receptor family.</text>
</comment>
<dbReference type="RefSeq" id="WP_036137179.1">
    <property type="nucleotide sequence ID" value="NZ_AVPU01000013.1"/>
</dbReference>
<evidence type="ECO:0000256" key="4">
    <source>
        <dbReference type="ARBA" id="ARBA00022692"/>
    </source>
</evidence>
<keyword evidence="7 8" id="KW-0998">Cell outer membrane</keyword>
<dbReference type="eggNOG" id="COG4771">
    <property type="taxonomic scope" value="Bacteria"/>
</dbReference>
<evidence type="ECO:0000256" key="2">
    <source>
        <dbReference type="ARBA" id="ARBA00022448"/>
    </source>
</evidence>
<dbReference type="STRING" id="1385517.N800_03035"/>
<dbReference type="InterPro" id="IPR037066">
    <property type="entry name" value="Plug_dom_sf"/>
</dbReference>
<feature type="domain" description="TonB-dependent receptor plug" evidence="12">
    <location>
        <begin position="54"/>
        <end position="179"/>
    </location>
</feature>
<dbReference type="eggNOG" id="COG1629">
    <property type="taxonomic scope" value="Bacteria"/>
</dbReference>
<comment type="subcellular location">
    <subcellularLocation>
        <location evidence="1 8">Cell outer membrane</location>
        <topology evidence="1 8">Multi-pass membrane protein</topology>
    </subcellularLocation>
</comment>
<dbReference type="PROSITE" id="PS52016">
    <property type="entry name" value="TONB_DEPENDENT_REC_3"/>
    <property type="match status" value="1"/>
</dbReference>
<dbReference type="InterPro" id="IPR039426">
    <property type="entry name" value="TonB-dep_rcpt-like"/>
</dbReference>
<dbReference type="Gene3D" id="2.40.170.20">
    <property type="entry name" value="TonB-dependent receptor, beta-barrel domain"/>
    <property type="match status" value="1"/>
</dbReference>
<keyword evidence="10" id="KW-0732">Signal</keyword>
<keyword evidence="2 8" id="KW-0813">Transport</keyword>
<dbReference type="SUPFAM" id="SSF56935">
    <property type="entry name" value="Porins"/>
    <property type="match status" value="1"/>
</dbReference>
<dbReference type="InterPro" id="IPR036942">
    <property type="entry name" value="Beta-barrel_TonB_sf"/>
</dbReference>
<reference evidence="13 14" key="1">
    <citation type="submission" date="2013-08" db="EMBL/GenBank/DDBJ databases">
        <title>Genome sequencing of Lysobacter.</title>
        <authorList>
            <person name="Zhang S."/>
            <person name="Wang G."/>
        </authorList>
    </citation>
    <scope>NUCLEOTIDE SEQUENCE [LARGE SCALE GENOMIC DNA]</scope>
    <source>
        <strain evidence="13 14">GH1-9</strain>
    </source>
</reference>
<keyword evidence="14" id="KW-1185">Reference proteome</keyword>
<dbReference type="eggNOG" id="COG4206">
    <property type="taxonomic scope" value="Bacteria"/>
</dbReference>
<evidence type="ECO:0000256" key="6">
    <source>
        <dbReference type="ARBA" id="ARBA00023136"/>
    </source>
</evidence>
<evidence type="ECO:0000313" key="13">
    <source>
        <dbReference type="EMBL" id="KGM54433.1"/>
    </source>
</evidence>
<accession>A0A0A0EWJ1</accession>
<evidence type="ECO:0000256" key="8">
    <source>
        <dbReference type="PROSITE-ProRule" id="PRU01360"/>
    </source>
</evidence>
<dbReference type="CDD" id="cd01347">
    <property type="entry name" value="ligand_gated_channel"/>
    <property type="match status" value="1"/>
</dbReference>
<feature type="signal peptide" evidence="10">
    <location>
        <begin position="1"/>
        <end position="27"/>
    </location>
</feature>
<dbReference type="OrthoDB" id="6276154at2"/>
<evidence type="ECO:0000256" key="3">
    <source>
        <dbReference type="ARBA" id="ARBA00022452"/>
    </source>
</evidence>
<evidence type="ECO:0000256" key="1">
    <source>
        <dbReference type="ARBA" id="ARBA00004571"/>
    </source>
</evidence>
<evidence type="ECO:0000259" key="11">
    <source>
        <dbReference type="Pfam" id="PF00593"/>
    </source>
</evidence>